<dbReference type="Pfam" id="PF01391">
    <property type="entry name" value="Collagen"/>
    <property type="match status" value="2"/>
</dbReference>
<feature type="region of interest" description="Disordered" evidence="1">
    <location>
        <begin position="609"/>
        <end position="630"/>
    </location>
</feature>
<dbReference type="Proteomes" id="UP000831880">
    <property type="component" value="Chromosome"/>
</dbReference>
<evidence type="ECO:0000313" key="3">
    <source>
        <dbReference type="EMBL" id="UOQ93421.1"/>
    </source>
</evidence>
<proteinExistence type="predicted"/>
<evidence type="ECO:0000313" key="4">
    <source>
        <dbReference type="Proteomes" id="UP000831880"/>
    </source>
</evidence>
<feature type="region of interest" description="Disordered" evidence="1">
    <location>
        <begin position="765"/>
        <end position="792"/>
    </location>
</feature>
<feature type="region of interest" description="Disordered" evidence="1">
    <location>
        <begin position="910"/>
        <end position="961"/>
    </location>
</feature>
<name>A0ABY4GZG3_9BACI</name>
<feature type="domain" description="Gp28/Gp37-like" evidence="2">
    <location>
        <begin position="5"/>
        <end position="366"/>
    </location>
</feature>
<dbReference type="PANTHER" id="PTHR24023">
    <property type="entry name" value="COLLAGEN ALPHA"/>
    <property type="match status" value="1"/>
</dbReference>
<evidence type="ECO:0000256" key="1">
    <source>
        <dbReference type="SAM" id="MobiDB-lite"/>
    </source>
</evidence>
<accession>A0ABY4GZG3</accession>
<evidence type="ECO:0000259" key="2">
    <source>
        <dbReference type="Pfam" id="PF14594"/>
    </source>
</evidence>
<feature type="region of interest" description="Disordered" evidence="1">
    <location>
        <begin position="1465"/>
        <end position="1516"/>
    </location>
</feature>
<sequence>MKTGIRVYDKYLTELDEVHDYISLQFPRNYYEIGNFEIHINRYAHGVESFQEGNIIILGKQTHKAGIILSREIALDENGKATENWIFKGTTLKGLMRRRETKPPEHTDQDRKSGDAETVMKHYVDRHFVNPDDRARKMPRLVIAHNRHRGDHISWESRYKKVSDELTTIGKLTGIGWKVDVDLVNKQFIFDVMDGRDLTEGNNEGNDPVFFSPEYGTVETQRFSSSRIDSANVGFVGGQGEGEDREIIIVGNITGWERVETFIDARDVDDETGEGDNGESLKERGQRKLNDMAPQFHFEAQLLTPTFTEASNPFALKTPFEYEKDFDLGDRVNVDNRDWGITMKAPITAFLEVHEVGGFRLEATYGESVPTLTDKIQKKFNEISGIEQQELPAKYTQIQVEKAKKYSDKQLTKEQEARIEQAKANLKEAKEYAEPKFHEGPTPPEDKAKKWIDTSDLDNIVWRTWDGSEWVAGPGGPQGVPGPPGEDGQSLYTWIKYADDAQGTGMAELPDGKEYLGIAYNKTIQIESSDPNDYTWSKIEGPKGDQGVPGPTGENGQPTYTWIKYADDAVGTGLSDNPVGKEYIGLAYNKSTQTESSTASDYTFSLIKGPKGDQGERGPQGLRGLQGEAGSQGIQGIPGEDGTSSYTHVAYATNSTGTTGFSVSDSTNKTYIGIYVDPNPTDSTDPAKYNWTLIKGADGSQGIPGPAGEDGKTPYLHIAYATNSAGTSGFSTTESTGKTYIGQYTDFTQADSTTPSDYQWSLIKGDKGDRGEQGPQGIRGLQGPQGDQGIRGQTGADGLTAYTHIAYANNSTGTSGFSVSDSTGKLYIGVYADHTPSDSTDPSKYNWTLIKGADGERGIPGQPGEDGRTPYLHIAYATNSDGSAGFSTTDAAGKTYIGQYTDFNATDSNNPSSYSWSLIKGPKGEIGDTGPQGPEGPQGPKGATGPDGPQGPQGIQGPAGVDGETYYTWIMYADDANGSGISNSPSGKEYIGIAKNKTTGTESTNPDDYSWSLIKGPKGDAGATGPKGETGATGPQGNNYEIRYRRTQVRPPAPSGNEPSDWYLTVEEVAQGYGNVWFSECIRNSSGNILGSWSMPALHQYYSSNLLENQPWSIGTGSDGNYSQNGKTEENYREIDATPFGGRDIIWKARSQDADDSSEGGWNHDDIPIDHTQRYRLSVWAMQLDRVPRIYLGCDSGILNLDGSTNTNPYFWSGDLPELGRWYLIVGYMYGSGETLDTRHELGGVYDGKTGEQIDTALTFRVPVDRLTQEHRTYLYYSDDIISEAAQAHYYAPRFDLADGNEPSIEDLLKQGRRGAQGPQGNTGPQGPQGIKGPPGPNGETYYTWIKYADTVSGSGMSDDPTNKEYIGISYNNLDQTESSNAADYTWALVKGPKGDTGSQGPQGPTGDQGPTGPQGPKGPQGVEGPPGADGQPRYTWIRYANDQYGNGMSNFPDGKRYIGLAQNKTTATESTSPSAYTWAKMEGDRGPTGPTGPTGDQGPQGPTGPEGERGPNIVDTNTSFGVNWLVADYIKSLNGLNVGNGQFVVDNYGNVKFAGDLQGASGYFKGSVTTDDGAGDKVEIANGQWQTVLNNRRSIRSIGRTLEFYDSGINDPNPDYGKIGDITSAWDIDEPGKRGLSIQGNKDYISLSREISSTVARRQFLLDWTDPNKQKAFLAGGGSWTDNGYLDLRSTWTGGSAGGKVPKLLISNYTENYGDPSQTQWSAGIMFTGRDNQAPGGSDNRFGFEHWQYRGDSKGSAKLMWSSDSHPVDSYYKGDGTYFEVNTTTAILPINTWIQAGDVSPSSYKAMGH</sequence>
<feature type="region of interest" description="Disordered" evidence="1">
    <location>
        <begin position="1390"/>
        <end position="1434"/>
    </location>
</feature>
<feature type="compositionally biased region" description="Polar residues" evidence="1">
    <location>
        <begin position="1465"/>
        <end position="1476"/>
    </location>
</feature>
<dbReference type="InterPro" id="IPR008160">
    <property type="entry name" value="Collagen"/>
</dbReference>
<feature type="region of interest" description="Disordered" evidence="1">
    <location>
        <begin position="1017"/>
        <end position="1038"/>
    </location>
</feature>
<feature type="compositionally biased region" description="Low complexity" evidence="1">
    <location>
        <begin position="1316"/>
        <end position="1332"/>
    </location>
</feature>
<dbReference type="RefSeq" id="WP_244753021.1">
    <property type="nucleotide sequence ID" value="NZ_CP095074.1"/>
</dbReference>
<feature type="compositionally biased region" description="Low complexity" evidence="1">
    <location>
        <begin position="1418"/>
        <end position="1427"/>
    </location>
</feature>
<dbReference type="PANTHER" id="PTHR24023:SF1082">
    <property type="entry name" value="COLLAGEN TRIPLE HELIX REPEAT"/>
    <property type="match status" value="1"/>
</dbReference>
<dbReference type="EMBL" id="CP095074">
    <property type="protein sequence ID" value="UOQ93421.1"/>
    <property type="molecule type" value="Genomic_DNA"/>
</dbReference>
<feature type="compositionally biased region" description="Low complexity" evidence="1">
    <location>
        <begin position="1396"/>
        <end position="1412"/>
    </location>
</feature>
<dbReference type="Gene3D" id="1.20.5.320">
    <property type="entry name" value="6-Phosphogluconate Dehydrogenase, domain 3"/>
    <property type="match status" value="6"/>
</dbReference>
<protein>
    <recommendedName>
        <fullName evidence="2">Gp28/Gp37-like domain-containing protein</fullName>
    </recommendedName>
</protein>
<organism evidence="3 4">
    <name type="scientific">Halobacillus shinanisalinarum</name>
    <dbReference type="NCBI Taxonomy" id="2932258"/>
    <lineage>
        <taxon>Bacteria</taxon>
        <taxon>Bacillati</taxon>
        <taxon>Bacillota</taxon>
        <taxon>Bacilli</taxon>
        <taxon>Bacillales</taxon>
        <taxon>Bacillaceae</taxon>
        <taxon>Halobacillus</taxon>
    </lineage>
</organism>
<feature type="compositionally biased region" description="Low complexity" evidence="1">
    <location>
        <begin position="1488"/>
        <end position="1506"/>
    </location>
</feature>
<dbReference type="InterPro" id="IPR050149">
    <property type="entry name" value="Collagen_superfamily"/>
</dbReference>
<feature type="compositionally biased region" description="Low complexity" evidence="1">
    <location>
        <begin position="938"/>
        <end position="959"/>
    </location>
</feature>
<feature type="region of interest" description="Disordered" evidence="1">
    <location>
        <begin position="1313"/>
        <end position="1338"/>
    </location>
</feature>
<gene>
    <name evidence="3" type="ORF">MUO14_24140</name>
</gene>
<dbReference type="Pfam" id="PF14594">
    <property type="entry name" value="Sipho_Gp37"/>
    <property type="match status" value="1"/>
</dbReference>
<keyword evidence="4" id="KW-1185">Reference proteome</keyword>
<reference evidence="3 4" key="1">
    <citation type="submission" date="2022-04" db="EMBL/GenBank/DDBJ databases">
        <title>Halobacillus sp. isolated from saltern.</title>
        <authorList>
            <person name="Won M."/>
            <person name="Lee C.-M."/>
            <person name="Woen H.-Y."/>
            <person name="Kwon S.-W."/>
        </authorList>
    </citation>
    <scope>NUCLEOTIDE SEQUENCE [LARGE SCALE GENOMIC DNA]</scope>
    <source>
        <strain evidence="3 4">SSTM10-2</strain>
    </source>
</reference>
<dbReference type="InterPro" id="IPR029432">
    <property type="entry name" value="Gp28/Gp37-like_dom"/>
</dbReference>